<dbReference type="GeneID" id="73378676"/>
<keyword evidence="4" id="KW-0963">Cytoplasm</keyword>
<comment type="similarity">
    <text evidence="3">Belongs to the complex I NDUFA12 subunit family.</text>
</comment>
<evidence type="ECO:0000313" key="8">
    <source>
        <dbReference type="EMBL" id="KAI3406217.2"/>
    </source>
</evidence>
<dbReference type="EMBL" id="JAHUZD010000025">
    <property type="protein sequence ID" value="KAI3406217.2"/>
    <property type="molecule type" value="Genomic_DNA"/>
</dbReference>
<dbReference type="PANTHER" id="PTHR21373:SF0">
    <property type="entry name" value="N-ALPHA-ACETYLTRANSFERASE 35, NATC AUXILIARY SUBUNIT"/>
    <property type="match status" value="1"/>
</dbReference>
<dbReference type="InterPro" id="IPR007244">
    <property type="entry name" value="Naa35_N"/>
</dbReference>
<evidence type="ECO:0000256" key="3">
    <source>
        <dbReference type="ARBA" id="ARBA00007355"/>
    </source>
</evidence>
<accession>A0AAI9WZC3</accession>
<gene>
    <name evidence="8" type="ORF">KGF56_001059</name>
</gene>
<dbReference type="Pfam" id="PF05071">
    <property type="entry name" value="NDUFA12"/>
    <property type="match status" value="1"/>
</dbReference>
<keyword evidence="9" id="KW-1185">Reference proteome</keyword>
<evidence type="ECO:0000259" key="7">
    <source>
        <dbReference type="Pfam" id="PF25789"/>
    </source>
</evidence>
<dbReference type="GO" id="GO:0031417">
    <property type="term" value="C:NatC complex"/>
    <property type="evidence" value="ECO:0007669"/>
    <property type="project" value="InterPro"/>
</dbReference>
<dbReference type="PANTHER" id="PTHR21373">
    <property type="entry name" value="GLUCOSE REPRESSIBLE PROTEIN MAK10"/>
    <property type="match status" value="1"/>
</dbReference>
<reference evidence="8" key="1">
    <citation type="journal article" date="2022" name="DNA Res.">
        <title>Genome analysis of five recently described species of the CUG-Ser clade uncovers Candida theae as a new hybrid lineage with pathogenic potential in the Candida parapsilosis species complex.</title>
        <authorList>
            <person name="Mixao V."/>
            <person name="Del Olmo V."/>
            <person name="Hegedusova E."/>
            <person name="Saus E."/>
            <person name="Pryszcz L."/>
            <person name="Cillingova A."/>
            <person name="Nosek J."/>
            <person name="Gabaldon T."/>
        </authorList>
    </citation>
    <scope>NUCLEOTIDE SEQUENCE</scope>
    <source>
        <strain evidence="8">CBS 10844</strain>
    </source>
</reference>
<protein>
    <submittedName>
        <fullName evidence="8">MAK10</fullName>
    </submittedName>
</protein>
<feature type="domain" description="NAA35-like TPR repeats" evidence="7">
    <location>
        <begin position="363"/>
        <end position="721"/>
    </location>
</feature>
<feature type="region of interest" description="Disordered" evidence="5">
    <location>
        <begin position="266"/>
        <end position="287"/>
    </location>
</feature>
<dbReference type="Pfam" id="PF04112">
    <property type="entry name" value="Mak10"/>
    <property type="match status" value="1"/>
</dbReference>
<name>A0AAI9WZC3_9ASCO</name>
<dbReference type="AlphaFoldDB" id="A0AAI9WZC3"/>
<comment type="caution">
    <text evidence="8">The sequence shown here is derived from an EMBL/GenBank/DDBJ whole genome shotgun (WGS) entry which is preliminary data.</text>
</comment>
<organism evidence="8 9">
    <name type="scientific">Candida oxycetoniae</name>
    <dbReference type="NCBI Taxonomy" id="497107"/>
    <lineage>
        <taxon>Eukaryota</taxon>
        <taxon>Fungi</taxon>
        <taxon>Dikarya</taxon>
        <taxon>Ascomycota</taxon>
        <taxon>Saccharomycotina</taxon>
        <taxon>Pichiomycetes</taxon>
        <taxon>Debaryomycetaceae</taxon>
        <taxon>Candida/Lodderomyces clade</taxon>
        <taxon>Candida</taxon>
    </lineage>
</organism>
<sequence length="937" mass="108319">MSTLSMEKLSLCENDNDHTDEHQEVEEQDLIDVTKEVFASLVGIQDNKVLKSDLFQLLEGTRALEVLNVKLDTGIIQFDQDEISFDCSEPQPVETIINIQSSLLSQLVNWLESNSLPVTVLSCRYVQTLLENNQNQYSLPTHISLFRDQRLKFREFEKNTNYWLVHKVLKSFIKGLCRFVGFVLHLASMFLYDEEDIMSRSMDLNFISVTTPQAAIDEINKVIEWISVNKIENCNVLISQLRIVQNLNMFEIDVPNLKLPFLKQHEQEGKGGGGEEEEDTTSSKDNIPTPYLEFCNEALSNIESIKEFEYNTASIPKGVFSQFIQTDMSNQYIPYDVAPVDVSHACTYLSSMFTTIHNFVIQAIKVKTINQLQDYLQYNIRQPSRHFSVFARALFQFFLIRDDKSIFGSPSVDISVLVVDTIENLVGYKTILLHDLGNQVAQLKDAVKTEVMEQHVSYLHELEKAMYNNICLYGINPCRTQQIMSRDLVVWDTLQVGWESFEIEMVRNFQIGDQLNEKNGEPAISVTSFIYFQKMELMFELLMAGIELELYKPFELYLIYWYGELLLRYLLDHLQTRIKSIILSKIDEIEVKIPKKLKKLKNGPKKEMLKLQNKYNNEVVVPKLLHTLNYQDYLVGFYHTIQLFINCYAKYCIVLAKLKLVDFSKGPPNNLTSMEHLYYLRMKPWSTIGVPSFPSYNSYKQALLLTKPEPNNRATLMKCFELLAGIKSNLQMVEKGISSSISYVKRNKIDFVENTLLLNWLDDMSQASKELGNNASELGKILSVYRDDLLLISQNYKLKVGKVRFVKNIYKSGLKRAAWQLQVHNDVKSGRLVGTDDFGNKFYETDAPEEIHLRTRWVEYSSWHPDISQVEPGWHYWLGYGNNTPPNALQEDQKTIRAYPLPAKHKPNFTNSPGAYVCYNTAKPKFKSWSPQVTERV</sequence>
<feature type="domain" description="NAA35-like N-terminal" evidence="6">
    <location>
        <begin position="47"/>
        <end position="215"/>
    </location>
</feature>
<evidence type="ECO:0000313" key="9">
    <source>
        <dbReference type="Proteomes" id="UP001202479"/>
    </source>
</evidence>
<evidence type="ECO:0000256" key="2">
    <source>
        <dbReference type="ARBA" id="ARBA00006289"/>
    </source>
</evidence>
<dbReference type="InterPro" id="IPR057982">
    <property type="entry name" value="TPR_NAA35"/>
</dbReference>
<dbReference type="GO" id="GO:0045271">
    <property type="term" value="C:respiratory chain complex I"/>
    <property type="evidence" value="ECO:0007669"/>
    <property type="project" value="InterPro"/>
</dbReference>
<dbReference type="InterPro" id="IPR007763">
    <property type="entry name" value="NDUFA12"/>
</dbReference>
<evidence type="ECO:0000259" key="6">
    <source>
        <dbReference type="Pfam" id="PF04112"/>
    </source>
</evidence>
<evidence type="ECO:0000256" key="1">
    <source>
        <dbReference type="ARBA" id="ARBA00004496"/>
    </source>
</evidence>
<comment type="similarity">
    <text evidence="2">Belongs to the MAK10 family.</text>
</comment>
<dbReference type="RefSeq" id="XP_049181962.1">
    <property type="nucleotide sequence ID" value="XM_049322141.1"/>
</dbReference>
<evidence type="ECO:0000256" key="4">
    <source>
        <dbReference type="ARBA" id="ARBA00022490"/>
    </source>
</evidence>
<dbReference type="InterPro" id="IPR057983">
    <property type="entry name" value="NAA35-like_N"/>
</dbReference>
<dbReference type="Pfam" id="PF25789">
    <property type="entry name" value="TPR_NAA35"/>
    <property type="match status" value="1"/>
</dbReference>
<proteinExistence type="inferred from homology"/>
<comment type="subcellular location">
    <subcellularLocation>
        <location evidence="1">Cytoplasm</location>
    </subcellularLocation>
</comment>
<evidence type="ECO:0000256" key="5">
    <source>
        <dbReference type="SAM" id="MobiDB-lite"/>
    </source>
</evidence>
<dbReference type="Proteomes" id="UP001202479">
    <property type="component" value="Unassembled WGS sequence"/>
</dbReference>